<organism evidence="2 3">
    <name type="scientific">Streptomyces formicae</name>
    <dbReference type="NCBI Taxonomy" id="1616117"/>
    <lineage>
        <taxon>Bacteria</taxon>
        <taxon>Bacillati</taxon>
        <taxon>Actinomycetota</taxon>
        <taxon>Actinomycetes</taxon>
        <taxon>Kitasatosporales</taxon>
        <taxon>Streptomycetaceae</taxon>
        <taxon>Streptomyces</taxon>
    </lineage>
</organism>
<feature type="chain" id="PRO_5047075606" evidence="1">
    <location>
        <begin position="23"/>
        <end position="87"/>
    </location>
</feature>
<evidence type="ECO:0000313" key="3">
    <source>
        <dbReference type="Proteomes" id="UP000828924"/>
    </source>
</evidence>
<gene>
    <name evidence="2" type="ORF">J4032_12640</name>
</gene>
<name>A0ABY3WN99_9ACTN</name>
<accession>A0ABY3WN99</accession>
<sequence>MKPKIAVWAAALLGQAVVSSNARLMVAKNNSASALGGRAAGIPDTWGRPLVVFLLAPRGFGFGDVKLASALGAALGWYGRATVPRGS</sequence>
<keyword evidence="1" id="KW-0732">Signal</keyword>
<dbReference type="EMBL" id="CP071872">
    <property type="protein sequence ID" value="UNM12267.1"/>
    <property type="molecule type" value="Genomic_DNA"/>
</dbReference>
<keyword evidence="3" id="KW-1185">Reference proteome</keyword>
<evidence type="ECO:0000256" key="1">
    <source>
        <dbReference type="SAM" id="SignalP"/>
    </source>
</evidence>
<dbReference type="Proteomes" id="UP000828924">
    <property type="component" value="Chromosome"/>
</dbReference>
<protein>
    <submittedName>
        <fullName evidence="2">Prepilin peptidase</fullName>
    </submittedName>
</protein>
<evidence type="ECO:0000313" key="2">
    <source>
        <dbReference type="EMBL" id="UNM12267.1"/>
    </source>
</evidence>
<reference evidence="2 3" key="1">
    <citation type="submission" date="2021-03" db="EMBL/GenBank/DDBJ databases">
        <title>Complete genome of Streptomyces formicae strain 1H-GS9 (DSM 100524).</title>
        <authorList>
            <person name="Atanasov K.E."/>
            <person name="Altabella T."/>
            <person name="Ferrer A."/>
        </authorList>
    </citation>
    <scope>NUCLEOTIDE SEQUENCE [LARGE SCALE GENOMIC DNA]</scope>
    <source>
        <strain evidence="2 3">1H-GS9</strain>
    </source>
</reference>
<proteinExistence type="predicted"/>
<dbReference type="Gene3D" id="1.20.120.1220">
    <property type="match status" value="1"/>
</dbReference>
<feature type="signal peptide" evidence="1">
    <location>
        <begin position="1"/>
        <end position="22"/>
    </location>
</feature>